<evidence type="ECO:0008006" key="4">
    <source>
        <dbReference type="Google" id="ProtNLM"/>
    </source>
</evidence>
<dbReference type="AlphaFoldDB" id="A0A2N5X1X9"/>
<evidence type="ECO:0000256" key="1">
    <source>
        <dbReference type="SAM" id="SignalP"/>
    </source>
</evidence>
<feature type="signal peptide" evidence="1">
    <location>
        <begin position="1"/>
        <end position="44"/>
    </location>
</feature>
<organism evidence="2 3">
    <name type="scientific">Pseudohalioglobus lutimaris</name>
    <dbReference type="NCBI Taxonomy" id="1737061"/>
    <lineage>
        <taxon>Bacteria</taxon>
        <taxon>Pseudomonadati</taxon>
        <taxon>Pseudomonadota</taxon>
        <taxon>Gammaproteobacteria</taxon>
        <taxon>Cellvibrionales</taxon>
        <taxon>Halieaceae</taxon>
        <taxon>Pseudohalioglobus</taxon>
    </lineage>
</organism>
<dbReference type="Proteomes" id="UP000235005">
    <property type="component" value="Unassembled WGS sequence"/>
</dbReference>
<gene>
    <name evidence="2" type="ORF">C0039_12025</name>
</gene>
<comment type="caution">
    <text evidence="2">The sequence shown here is derived from an EMBL/GenBank/DDBJ whole genome shotgun (WGS) entry which is preliminary data.</text>
</comment>
<keyword evidence="1" id="KW-0732">Signal</keyword>
<dbReference type="Pfam" id="PF11383">
    <property type="entry name" value="DUF3187"/>
    <property type="match status" value="1"/>
</dbReference>
<evidence type="ECO:0000313" key="3">
    <source>
        <dbReference type="Proteomes" id="UP000235005"/>
    </source>
</evidence>
<protein>
    <recommendedName>
        <fullName evidence="4">DUF3187 domain-containing protein</fullName>
    </recommendedName>
</protein>
<dbReference type="EMBL" id="PKUS01000013">
    <property type="protein sequence ID" value="PLW68495.1"/>
    <property type="molecule type" value="Genomic_DNA"/>
</dbReference>
<keyword evidence="3" id="KW-1185">Reference proteome</keyword>
<name>A0A2N5X1X9_9GAMM</name>
<reference evidence="2 3" key="1">
    <citation type="submission" date="2018-01" db="EMBL/GenBank/DDBJ databases">
        <title>The draft genome sequence of Halioglobus lutimaris HF004.</title>
        <authorList>
            <person name="Du Z.-J."/>
            <person name="Shi M.-J."/>
        </authorList>
    </citation>
    <scope>NUCLEOTIDE SEQUENCE [LARGE SCALE GENOMIC DNA]</scope>
    <source>
        <strain evidence="2 3">HF004</strain>
    </source>
</reference>
<accession>A0A2N5X1X9</accession>
<feature type="chain" id="PRO_5014743181" description="DUF3187 domain-containing protein" evidence="1">
    <location>
        <begin position="45"/>
        <end position="347"/>
    </location>
</feature>
<evidence type="ECO:0000313" key="2">
    <source>
        <dbReference type="EMBL" id="PLW68495.1"/>
    </source>
</evidence>
<sequence length="347" mass="37556">MAMSTAARPVLAQAGCAASPGHRRLSRHALTVLAAAILSSGAQAQEPLYVKNLSPVAGLFGLPSQRNADIGPAGSFGLAAHTSIASHYVSEVRGNEALNLDGETLRVALELRYALTDNWDLQLELPWLDHSGGDLDSLIDNWHDFWGMSDGGRSRAAQDLLDYRYQGSDTFDLRDASSGMGDSTLSLSYRLYHDKAASAALVAGYKFSTGDEDEFTGSGSDDAFVALRFSGDHLADLPLRWHGQMGYLRAGQSELIAHMQERDLWFAGLTVDWLITPAWSLIGQLDAHAAPTDSGIDGLGEDAIMLTVGGRWRFAERWTVDISVVEDVQVETAPDVAFQASLRYRAN</sequence>
<dbReference type="InterPro" id="IPR021523">
    <property type="entry name" value="DUF3187"/>
</dbReference>
<dbReference type="OrthoDB" id="7059736at2"/>
<proteinExistence type="predicted"/>